<name>A0ABT6L620_9MYCO</name>
<dbReference type="Proteomes" id="UP001160130">
    <property type="component" value="Unassembled WGS sequence"/>
</dbReference>
<evidence type="ECO:0000313" key="1">
    <source>
        <dbReference type="EMBL" id="MDH6198402.1"/>
    </source>
</evidence>
<reference evidence="1 2" key="1">
    <citation type="submission" date="2023-04" db="EMBL/GenBank/DDBJ databases">
        <title>Forest soil microbial communities from Buena Vista Peninsula, Colon Province, Panama.</title>
        <authorList>
            <person name="Bouskill N."/>
        </authorList>
    </citation>
    <scope>NUCLEOTIDE SEQUENCE [LARGE SCALE GENOMIC DNA]</scope>
    <source>
        <strain evidence="1 2">AC80</strain>
    </source>
</reference>
<dbReference type="RefSeq" id="WP_280834975.1">
    <property type="nucleotide sequence ID" value="NZ_JARXVE010000010.1"/>
</dbReference>
<dbReference type="EMBL" id="JARXVE010000010">
    <property type="protein sequence ID" value="MDH6198402.1"/>
    <property type="molecule type" value="Genomic_DNA"/>
</dbReference>
<proteinExistence type="predicted"/>
<accession>A0ABT6L620</accession>
<sequence>MERRYLLLIGVILPQTGYTATPVVAPDGVDRYVSDVALTTPGRWQIAVRIDGRPQAFTAVLDVDVEG</sequence>
<evidence type="ECO:0000313" key="2">
    <source>
        <dbReference type="Proteomes" id="UP001160130"/>
    </source>
</evidence>
<comment type="caution">
    <text evidence="1">The sequence shown here is derived from an EMBL/GenBank/DDBJ whole genome shotgun (WGS) entry which is preliminary data.</text>
</comment>
<gene>
    <name evidence="1" type="ORF">M2272_005061</name>
</gene>
<organism evidence="1 2">
    <name type="scientific">Mycolicibacterium frederiksbergense</name>
    <dbReference type="NCBI Taxonomy" id="117567"/>
    <lineage>
        <taxon>Bacteria</taxon>
        <taxon>Bacillati</taxon>
        <taxon>Actinomycetota</taxon>
        <taxon>Actinomycetes</taxon>
        <taxon>Mycobacteriales</taxon>
        <taxon>Mycobacteriaceae</taxon>
        <taxon>Mycolicibacterium</taxon>
    </lineage>
</organism>
<keyword evidence="2" id="KW-1185">Reference proteome</keyword>
<protein>
    <submittedName>
        <fullName evidence="1">Uncharacterized protein</fullName>
    </submittedName>
</protein>